<accession>A0A1H7T1X1</accession>
<evidence type="ECO:0000256" key="2">
    <source>
        <dbReference type="ARBA" id="ARBA00022801"/>
    </source>
</evidence>
<gene>
    <name evidence="5" type="ORF">SAMN05421740_11025</name>
</gene>
<organism evidence="5 6">
    <name type="scientific">Parapedobacter koreensis</name>
    <dbReference type="NCBI Taxonomy" id="332977"/>
    <lineage>
        <taxon>Bacteria</taxon>
        <taxon>Pseudomonadati</taxon>
        <taxon>Bacteroidota</taxon>
        <taxon>Sphingobacteriia</taxon>
        <taxon>Sphingobacteriales</taxon>
        <taxon>Sphingobacteriaceae</taxon>
        <taxon>Parapedobacter</taxon>
    </lineage>
</organism>
<dbReference type="InterPro" id="IPR045857">
    <property type="entry name" value="O16G_dom_2"/>
</dbReference>
<feature type="domain" description="Glycosyl hydrolase family 13 catalytic" evidence="4">
    <location>
        <begin position="18"/>
        <end position="396"/>
    </location>
</feature>
<dbReference type="FunFam" id="3.90.400.10:FF:000002">
    <property type="entry name" value="Sucrose isomerase"/>
    <property type="match status" value="1"/>
</dbReference>
<comment type="similarity">
    <text evidence="1">Belongs to the glycosyl hydrolase 13 family.</text>
</comment>
<name>A0A1H7T1X1_9SPHI</name>
<dbReference type="PANTHER" id="PTHR10357:SF179">
    <property type="entry name" value="NEUTRAL AND BASIC AMINO ACID TRANSPORT PROTEIN RBAT"/>
    <property type="match status" value="1"/>
</dbReference>
<dbReference type="STRING" id="332977.SAMN05421740_11025"/>
<dbReference type="GO" id="GO:0009313">
    <property type="term" value="P:oligosaccharide catabolic process"/>
    <property type="evidence" value="ECO:0007669"/>
    <property type="project" value="TreeGrafter"/>
</dbReference>
<proteinExistence type="inferred from homology"/>
<keyword evidence="2" id="KW-0378">Hydrolase</keyword>
<dbReference type="InterPro" id="IPR006047">
    <property type="entry name" value="GH13_cat_dom"/>
</dbReference>
<reference evidence="6" key="1">
    <citation type="submission" date="2016-10" db="EMBL/GenBank/DDBJ databases">
        <authorList>
            <person name="Varghese N."/>
            <person name="Submissions S."/>
        </authorList>
    </citation>
    <scope>NUCLEOTIDE SEQUENCE [LARGE SCALE GENOMIC DNA]</scope>
    <source>
        <strain evidence="6">Jip14</strain>
    </source>
</reference>
<dbReference type="InterPro" id="IPR017853">
    <property type="entry name" value="GH"/>
</dbReference>
<evidence type="ECO:0000256" key="3">
    <source>
        <dbReference type="ARBA" id="ARBA00023295"/>
    </source>
</evidence>
<evidence type="ECO:0000313" key="5">
    <source>
        <dbReference type="EMBL" id="SEL78525.1"/>
    </source>
</evidence>
<dbReference type="OrthoDB" id="9806009at2"/>
<dbReference type="Gene3D" id="3.90.400.10">
    <property type="entry name" value="Oligo-1,6-glucosidase, Domain 2"/>
    <property type="match status" value="1"/>
</dbReference>
<keyword evidence="3" id="KW-0326">Glycosidase</keyword>
<dbReference type="Pfam" id="PF00128">
    <property type="entry name" value="Alpha-amylase"/>
    <property type="match status" value="1"/>
</dbReference>
<dbReference type="RefSeq" id="WP_090608220.1">
    <property type="nucleotide sequence ID" value="NZ_FNZR01000010.1"/>
</dbReference>
<sequence length="544" mass="62327">MASSITASPWWKTGVIYQIYPRSFRDANGDGIGDLQGIALQLDYLQWLGIQALWISPFYPSPMADFGYDIANYTDIDPIFGTMADFDHLLQEAHQRGLKVILDFVPNHTSDLHPWFVESKSTKTAPKRDWYIWHDGKPDGSAPNNWKSVFGGSAWEWDAHTRQYYYHGFLKEQPDLNWRNEAVQEAMYGVMRFWLDKGVDGFRVDVMWHLIKDTQLRDNPVNPDYTDNQPTYDQLLPVYSTDQPEVHTIVARMRQVTEAYDARVLIGEVYLPIQQLMMYYGAQNDGAHMPFNFLLVRLPWQPREIAATIDQYEGALPAEGWPNWVLGNHDNPRIASRVGEPQARIAAMLLLTLRGTPTLYYGDEIGMRDVAIPAEEIQDPQGLNMPDKDLSRDPCRTPMQWSGGDNAGFSPATPWLRIDKRYPRVHVERQRDDPFSMLSLYYKLIQLRNTEPALNKGTYMPVYSNDQLIAYRRDSPDGDSFLVVMNLTPRPCRYRQTGEPILSGQVIVATSPELENTHIGENIYLSGDEGIVARLARTDDRPTT</sequence>
<dbReference type="PANTHER" id="PTHR10357">
    <property type="entry name" value="ALPHA-AMYLASE FAMILY MEMBER"/>
    <property type="match status" value="1"/>
</dbReference>
<dbReference type="SMART" id="SM00642">
    <property type="entry name" value="Aamy"/>
    <property type="match status" value="1"/>
</dbReference>
<dbReference type="EMBL" id="FNZR01000010">
    <property type="protein sequence ID" value="SEL78525.1"/>
    <property type="molecule type" value="Genomic_DNA"/>
</dbReference>
<dbReference type="GO" id="GO:0004556">
    <property type="term" value="F:alpha-amylase activity"/>
    <property type="evidence" value="ECO:0007669"/>
    <property type="project" value="TreeGrafter"/>
</dbReference>
<dbReference type="AlphaFoldDB" id="A0A1H7T1X1"/>
<dbReference type="CDD" id="cd11331">
    <property type="entry name" value="AmyAc_OligoGlu_like"/>
    <property type="match status" value="1"/>
</dbReference>
<protein>
    <submittedName>
        <fullName evidence="5">Alpha-glucosidase</fullName>
    </submittedName>
</protein>
<evidence type="ECO:0000256" key="1">
    <source>
        <dbReference type="ARBA" id="ARBA00008061"/>
    </source>
</evidence>
<evidence type="ECO:0000313" key="6">
    <source>
        <dbReference type="Proteomes" id="UP000198916"/>
    </source>
</evidence>
<dbReference type="SUPFAM" id="SSF51445">
    <property type="entry name" value="(Trans)glycosidases"/>
    <property type="match status" value="1"/>
</dbReference>
<keyword evidence="6" id="KW-1185">Reference proteome</keyword>
<dbReference type="Proteomes" id="UP000198916">
    <property type="component" value="Unassembled WGS sequence"/>
</dbReference>
<evidence type="ECO:0000259" key="4">
    <source>
        <dbReference type="SMART" id="SM00642"/>
    </source>
</evidence>
<dbReference type="Gene3D" id="3.20.20.80">
    <property type="entry name" value="Glycosidases"/>
    <property type="match status" value="2"/>
</dbReference>